<keyword evidence="2" id="KW-1185">Reference proteome</keyword>
<dbReference type="NCBIfam" id="NF038070">
    <property type="entry name" value="LmbU_fam_TF"/>
    <property type="match status" value="1"/>
</dbReference>
<protein>
    <submittedName>
        <fullName evidence="1">Uncharacterized protein</fullName>
    </submittedName>
</protein>
<dbReference type="Proteomes" id="UP000186096">
    <property type="component" value="Unassembled WGS sequence"/>
</dbReference>
<proteinExistence type="predicted"/>
<name>A0A1N6QTH3_9ACTN</name>
<gene>
    <name evidence="1" type="ORF">SAMN05421833_101115</name>
</gene>
<dbReference type="InterPro" id="IPR049735">
    <property type="entry name" value="NovE/LmbU-like"/>
</dbReference>
<evidence type="ECO:0000313" key="2">
    <source>
        <dbReference type="Proteomes" id="UP000186096"/>
    </source>
</evidence>
<accession>A0A1N6QTH3</accession>
<dbReference type="EMBL" id="FTNI01000001">
    <property type="protein sequence ID" value="SIQ19893.1"/>
    <property type="molecule type" value="Genomic_DNA"/>
</dbReference>
<dbReference type="AlphaFoldDB" id="A0A1N6QTH3"/>
<reference evidence="2" key="1">
    <citation type="submission" date="2017-01" db="EMBL/GenBank/DDBJ databases">
        <authorList>
            <person name="Varghese N."/>
            <person name="Submissions S."/>
        </authorList>
    </citation>
    <scope>NUCLEOTIDE SEQUENCE [LARGE SCALE GENOMIC DNA]</scope>
    <source>
        <strain evidence="2">ATCC 12950</strain>
    </source>
</reference>
<organism evidence="1 2">
    <name type="scientific">Microbispora rosea</name>
    <dbReference type="NCBI Taxonomy" id="58117"/>
    <lineage>
        <taxon>Bacteria</taxon>
        <taxon>Bacillati</taxon>
        <taxon>Actinomycetota</taxon>
        <taxon>Actinomycetes</taxon>
        <taxon>Streptosporangiales</taxon>
        <taxon>Streptosporangiaceae</taxon>
        <taxon>Microbispora</taxon>
    </lineage>
</organism>
<evidence type="ECO:0000313" key="1">
    <source>
        <dbReference type="EMBL" id="SIQ19893.1"/>
    </source>
</evidence>
<sequence length="196" mass="22604">MRRHSQQERLGLDASVRAGRLGLRLPVDLTFESWQRIGNQLCVIANSSTWWLGDWLVYGEEFFSDRYRMAIAETSLSYKTLRNYAWVARKFPMSRRRDTLSLQHHAEVAALIEDEQELWLTRAEKEGWPLNRLRREIQASRGRGQDADTVTVTISVAVSSEQEERWKAAAQVASVPLPEWIAATLDRAAVQDHDPR</sequence>